<dbReference type="InParanoid" id="A0A2J6SW06"/>
<dbReference type="PROSITE" id="PS51186">
    <property type="entry name" value="GNAT"/>
    <property type="match status" value="1"/>
</dbReference>
<dbReference type="AlphaFoldDB" id="A0A2J6SW06"/>
<reference evidence="2 3" key="1">
    <citation type="submission" date="2016-04" db="EMBL/GenBank/DDBJ databases">
        <title>A degradative enzymes factory behind the ericoid mycorrhizal symbiosis.</title>
        <authorList>
            <consortium name="DOE Joint Genome Institute"/>
            <person name="Martino E."/>
            <person name="Morin E."/>
            <person name="Grelet G."/>
            <person name="Kuo A."/>
            <person name="Kohler A."/>
            <person name="Daghino S."/>
            <person name="Barry K."/>
            <person name="Choi C."/>
            <person name="Cichocki N."/>
            <person name="Clum A."/>
            <person name="Copeland A."/>
            <person name="Hainaut M."/>
            <person name="Haridas S."/>
            <person name="Labutti K."/>
            <person name="Lindquist E."/>
            <person name="Lipzen A."/>
            <person name="Khouja H.-R."/>
            <person name="Murat C."/>
            <person name="Ohm R."/>
            <person name="Olson A."/>
            <person name="Spatafora J."/>
            <person name="Veneault-Fourrey C."/>
            <person name="Henrissat B."/>
            <person name="Grigoriev I."/>
            <person name="Martin F."/>
            <person name="Perotto S."/>
        </authorList>
    </citation>
    <scope>NUCLEOTIDE SEQUENCE [LARGE SCALE GENOMIC DNA]</scope>
    <source>
        <strain evidence="2 3">E</strain>
    </source>
</reference>
<dbReference type="InterPro" id="IPR051531">
    <property type="entry name" value="N-acetyltransferase"/>
</dbReference>
<protein>
    <submittedName>
        <fullName evidence="2">Acyl-CoA N-acyltransferase</fullName>
    </submittedName>
</protein>
<dbReference type="InterPro" id="IPR000182">
    <property type="entry name" value="GNAT_dom"/>
</dbReference>
<dbReference type="OrthoDB" id="3537228at2759"/>
<dbReference type="PANTHER" id="PTHR43792:SF1">
    <property type="entry name" value="N-ACETYLTRANSFERASE DOMAIN-CONTAINING PROTEIN"/>
    <property type="match status" value="1"/>
</dbReference>
<dbReference type="RefSeq" id="XP_024731853.1">
    <property type="nucleotide sequence ID" value="XM_024881119.1"/>
</dbReference>
<keyword evidence="3" id="KW-1185">Reference proteome</keyword>
<sequence>MARKQVFVTERLLLQPLDPQNAEDLLVIFSFDEVRSQMLTTTFSTIDETTEWIEAVSNRPNSSIFSISLRQNSSEMIGIIGLNSFDRLLYSFNPDFWGAGYCTEVLRWFLKQLFEKQPERRTLVAGVHNGNEGSVRVLLKCGFVEVDSLENAMSGFSNRGGNGDSQGGEVEILESSSPANSYTNFTWFYFERPLVVKE</sequence>
<dbReference type="Proteomes" id="UP000235371">
    <property type="component" value="Unassembled WGS sequence"/>
</dbReference>
<proteinExistence type="predicted"/>
<dbReference type="PANTHER" id="PTHR43792">
    <property type="entry name" value="GNAT FAMILY, PUTATIVE (AFU_ORTHOLOGUE AFUA_3G00765)-RELATED-RELATED"/>
    <property type="match status" value="1"/>
</dbReference>
<dbReference type="SUPFAM" id="SSF55729">
    <property type="entry name" value="Acyl-CoA N-acyltransferases (Nat)"/>
    <property type="match status" value="1"/>
</dbReference>
<evidence type="ECO:0000259" key="1">
    <source>
        <dbReference type="PROSITE" id="PS51186"/>
    </source>
</evidence>
<dbReference type="EMBL" id="KZ613856">
    <property type="protein sequence ID" value="PMD54949.1"/>
    <property type="molecule type" value="Genomic_DNA"/>
</dbReference>
<name>A0A2J6SW06_9HELO</name>
<dbReference type="InterPro" id="IPR016181">
    <property type="entry name" value="Acyl_CoA_acyltransferase"/>
</dbReference>
<feature type="domain" description="N-acetyltransferase" evidence="1">
    <location>
        <begin position="12"/>
        <end position="169"/>
    </location>
</feature>
<organism evidence="2 3">
    <name type="scientific">Hyaloscypha bicolor E</name>
    <dbReference type="NCBI Taxonomy" id="1095630"/>
    <lineage>
        <taxon>Eukaryota</taxon>
        <taxon>Fungi</taxon>
        <taxon>Dikarya</taxon>
        <taxon>Ascomycota</taxon>
        <taxon>Pezizomycotina</taxon>
        <taxon>Leotiomycetes</taxon>
        <taxon>Helotiales</taxon>
        <taxon>Hyaloscyphaceae</taxon>
        <taxon>Hyaloscypha</taxon>
        <taxon>Hyaloscypha bicolor</taxon>
    </lineage>
</organism>
<dbReference type="GO" id="GO:0016747">
    <property type="term" value="F:acyltransferase activity, transferring groups other than amino-acyl groups"/>
    <property type="evidence" value="ECO:0007669"/>
    <property type="project" value="InterPro"/>
</dbReference>
<evidence type="ECO:0000313" key="3">
    <source>
        <dbReference type="Proteomes" id="UP000235371"/>
    </source>
</evidence>
<gene>
    <name evidence="2" type="ORF">K444DRAFT_617397</name>
</gene>
<keyword evidence="2" id="KW-0012">Acyltransferase</keyword>
<dbReference type="GeneID" id="36589196"/>
<dbReference type="Pfam" id="PF13302">
    <property type="entry name" value="Acetyltransf_3"/>
    <property type="match status" value="1"/>
</dbReference>
<dbReference type="Gene3D" id="3.40.630.30">
    <property type="match status" value="1"/>
</dbReference>
<evidence type="ECO:0000313" key="2">
    <source>
        <dbReference type="EMBL" id="PMD54949.1"/>
    </source>
</evidence>
<keyword evidence="2" id="KW-0808">Transferase</keyword>
<accession>A0A2J6SW06</accession>
<dbReference type="STRING" id="1095630.A0A2J6SW06"/>